<comment type="caution">
    <text evidence="1">The sequence shown here is derived from an EMBL/GenBank/DDBJ whole genome shotgun (WGS) entry which is preliminary data.</text>
</comment>
<sequence>MKFPKLNFRAASSVFTESKQKVEGQIFLSRVWKLLFSKIFSNTLVSRRRIDEKR</sequence>
<keyword evidence="2" id="KW-1185">Reference proteome</keyword>
<evidence type="ECO:0000313" key="2">
    <source>
        <dbReference type="Proteomes" id="UP000018720"/>
    </source>
</evidence>
<protein>
    <submittedName>
        <fullName evidence="1">Uncharacterized protein</fullName>
    </submittedName>
</protein>
<gene>
    <name evidence="1" type="ORF">LEP1GSC178_3678</name>
</gene>
<reference evidence="1 2" key="1">
    <citation type="submission" date="2012-08" db="EMBL/GenBank/DDBJ databases">
        <authorList>
            <person name="Harkins D.M."/>
            <person name="Durkin A.S."/>
            <person name="Selengut J.D."/>
            <person name="Sanka R."/>
            <person name="DePew J."/>
            <person name="Purushe J."/>
            <person name="Matthias M.A."/>
            <person name="Vinetz J.M."/>
            <person name="Sutton G.G."/>
            <person name="Nelson W.C."/>
            <person name="Fouts D.E."/>
        </authorList>
    </citation>
    <scope>NUCLEOTIDE SEQUENCE [LARGE SCALE GENOMIC DNA]</scope>
    <source>
        <strain evidence="1 2">MMD4847</strain>
    </source>
</reference>
<evidence type="ECO:0000313" key="1">
    <source>
        <dbReference type="EMBL" id="EJZ42443.1"/>
    </source>
</evidence>
<dbReference type="EMBL" id="AHOM02000004">
    <property type="protein sequence ID" value="EJZ42443.1"/>
    <property type="molecule type" value="Genomic_DNA"/>
</dbReference>
<proteinExistence type="predicted"/>
<accession>A0ABP2RJ15</accession>
<organism evidence="1 2">
    <name type="scientific">Leptospira licerasiae str. MMD4847</name>
    <dbReference type="NCBI Taxonomy" id="1049971"/>
    <lineage>
        <taxon>Bacteria</taxon>
        <taxon>Pseudomonadati</taxon>
        <taxon>Spirochaetota</taxon>
        <taxon>Spirochaetia</taxon>
        <taxon>Leptospirales</taxon>
        <taxon>Leptospiraceae</taxon>
        <taxon>Leptospira</taxon>
    </lineage>
</organism>
<name>A0ABP2RJ15_9LEPT</name>
<dbReference type="Proteomes" id="UP000018720">
    <property type="component" value="Unassembled WGS sequence"/>
</dbReference>